<dbReference type="AlphaFoldDB" id="A0A0L8HLD8"/>
<dbReference type="PANTHER" id="PTHR45913:SF9">
    <property type="entry name" value="GENERAL TRANSCRIPTION FACTOR II-I REPEAT DOMAIN-CONTAINING PROTEIN 2-LIKE-RELATED"/>
    <property type="match status" value="1"/>
</dbReference>
<dbReference type="EMBL" id="KQ417892">
    <property type="protein sequence ID" value="KOF89954.1"/>
    <property type="molecule type" value="Genomic_DNA"/>
</dbReference>
<sequence length="277" mass="32077">MVRRIHLISDELTEQLNTVSKKFAWFSLALDKSTDNQDTVQLRIFVRGIDENFVITEKLLVLESMKNTTTGQDLFECAVDCVEKSAVSWNRMASITTDGARVFTGKNVGMIKLLENKLKAEHPDGDILPFHYILRQKSFCKPALDLKHVVNPVMSMVNTIRIRAFYHLQFKSHLEDMEAQYGDVIYHNSVRWHVRSFKTKLGLFARKQKVPASVSSKIRDHWLSLEDEVTRRFQDFKKIEPDLNLLSYPLTADIDTAPEEVQLELIDMHFSCMKINE</sequence>
<accession>A0A0L8HLD8</accession>
<evidence type="ECO:0000313" key="1">
    <source>
        <dbReference type="EMBL" id="KOF89954.1"/>
    </source>
</evidence>
<name>A0A0L8HLD8_OCTBM</name>
<gene>
    <name evidence="1" type="ORF">OCBIM_22012235mg</name>
</gene>
<proteinExistence type="predicted"/>
<dbReference type="PANTHER" id="PTHR45913">
    <property type="entry name" value="EPM2A-INTERACTING PROTEIN 1"/>
    <property type="match status" value="1"/>
</dbReference>
<organism evidence="1">
    <name type="scientific">Octopus bimaculoides</name>
    <name type="common">California two-spotted octopus</name>
    <dbReference type="NCBI Taxonomy" id="37653"/>
    <lineage>
        <taxon>Eukaryota</taxon>
        <taxon>Metazoa</taxon>
        <taxon>Spiralia</taxon>
        <taxon>Lophotrochozoa</taxon>
        <taxon>Mollusca</taxon>
        <taxon>Cephalopoda</taxon>
        <taxon>Coleoidea</taxon>
        <taxon>Octopodiformes</taxon>
        <taxon>Octopoda</taxon>
        <taxon>Incirrata</taxon>
        <taxon>Octopodidae</taxon>
        <taxon>Octopus</taxon>
    </lineage>
</organism>
<dbReference type="OrthoDB" id="6145562at2759"/>
<protein>
    <submittedName>
        <fullName evidence="1">Uncharacterized protein</fullName>
    </submittedName>
</protein>
<dbReference type="STRING" id="37653.A0A0L8HLD8"/>
<reference evidence="1" key="1">
    <citation type="submission" date="2015-07" db="EMBL/GenBank/DDBJ databases">
        <title>MeaNS - Measles Nucleotide Surveillance Program.</title>
        <authorList>
            <person name="Tran T."/>
            <person name="Druce J."/>
        </authorList>
    </citation>
    <scope>NUCLEOTIDE SEQUENCE</scope>
    <source>
        <strain evidence="1">UCB-OBI-ISO-001</strain>
        <tissue evidence="1">Gonad</tissue>
    </source>
</reference>